<sequence>MKKLLFALTIALSSTTFSQNIKDAVVQEGTEMSQNLAAEGGQKLIDALGDATFGVRAFGLVNSSSLGNFSDVKDLGKHGFSIGLAAKVDISEDFFVTPELYYSHTGFDELSLPILFGYSIVQDKLDIIAGPNLMYTFSKDSKGDLQNIGEGAMAGQIDYQGILSTFEFGYMAGLQYHLGNFMISARYQGGFSGKVVQYASQGTGVDFKQSNEEKIKTSYVSLGIGFNFGSK</sequence>
<dbReference type="Proteomes" id="UP000192393">
    <property type="component" value="Unassembled WGS sequence"/>
</dbReference>
<evidence type="ECO:0000256" key="1">
    <source>
        <dbReference type="SAM" id="SignalP"/>
    </source>
</evidence>
<dbReference type="Pfam" id="PF13568">
    <property type="entry name" value="OMP_b-brl_2"/>
    <property type="match status" value="1"/>
</dbReference>
<feature type="chain" id="PRO_5013071568" evidence="1">
    <location>
        <begin position="19"/>
        <end position="231"/>
    </location>
</feature>
<feature type="domain" description="Outer membrane protein beta-barrel" evidence="2">
    <location>
        <begin position="106"/>
        <end position="192"/>
    </location>
</feature>
<gene>
    <name evidence="3" type="ORF">SAMN06296427_107138</name>
</gene>
<dbReference type="RefSeq" id="WP_084017816.1">
    <property type="nucleotide sequence ID" value="NZ_FWXS01000007.1"/>
</dbReference>
<evidence type="ECO:0000313" key="4">
    <source>
        <dbReference type="Proteomes" id="UP000192393"/>
    </source>
</evidence>
<dbReference type="OrthoDB" id="1431594at2"/>
<feature type="signal peptide" evidence="1">
    <location>
        <begin position="1"/>
        <end position="18"/>
    </location>
</feature>
<name>A0A1W2BTT2_9FLAO</name>
<dbReference type="InterPro" id="IPR025665">
    <property type="entry name" value="Beta-barrel_OMP_2"/>
</dbReference>
<keyword evidence="4" id="KW-1185">Reference proteome</keyword>
<accession>A0A1W2BTT2</accession>
<organism evidence="3 4">
    <name type="scientific">Moheibacter sediminis</name>
    <dbReference type="NCBI Taxonomy" id="1434700"/>
    <lineage>
        <taxon>Bacteria</taxon>
        <taxon>Pseudomonadati</taxon>
        <taxon>Bacteroidota</taxon>
        <taxon>Flavobacteriia</taxon>
        <taxon>Flavobacteriales</taxon>
        <taxon>Weeksellaceae</taxon>
        <taxon>Moheibacter</taxon>
    </lineage>
</organism>
<dbReference type="EMBL" id="FWXS01000007">
    <property type="protein sequence ID" value="SMC76397.1"/>
    <property type="molecule type" value="Genomic_DNA"/>
</dbReference>
<reference evidence="3 4" key="1">
    <citation type="submission" date="2017-04" db="EMBL/GenBank/DDBJ databases">
        <authorList>
            <person name="Afonso C.L."/>
            <person name="Miller P.J."/>
            <person name="Scott M.A."/>
            <person name="Spackman E."/>
            <person name="Goraichik I."/>
            <person name="Dimitrov K.M."/>
            <person name="Suarez D.L."/>
            <person name="Swayne D.E."/>
        </authorList>
    </citation>
    <scope>NUCLEOTIDE SEQUENCE [LARGE SCALE GENOMIC DNA]</scope>
    <source>
        <strain evidence="3 4">CGMCC 1.12708</strain>
    </source>
</reference>
<protein>
    <submittedName>
        <fullName evidence="3">Outer membrane protein beta-barrel domain-containing protein</fullName>
    </submittedName>
</protein>
<dbReference type="AlphaFoldDB" id="A0A1W2BTT2"/>
<dbReference type="STRING" id="1434700.SAMN06296427_107138"/>
<evidence type="ECO:0000313" key="3">
    <source>
        <dbReference type="EMBL" id="SMC76397.1"/>
    </source>
</evidence>
<keyword evidence="1" id="KW-0732">Signal</keyword>
<proteinExistence type="predicted"/>
<evidence type="ECO:0000259" key="2">
    <source>
        <dbReference type="Pfam" id="PF13568"/>
    </source>
</evidence>